<comment type="pathway">
    <text evidence="4 9">Aromatic compound metabolism; phenylacetate degradation.</text>
</comment>
<dbReference type="InterPro" id="IPR042099">
    <property type="entry name" value="ANL_N_sf"/>
</dbReference>
<protein>
    <recommendedName>
        <fullName evidence="7 9">Phenylacetate-coenzyme A ligase</fullName>
        <ecNumber evidence="6 9">6.2.1.30</ecNumber>
    </recommendedName>
    <alternativeName>
        <fullName evidence="8 9">Phenylacetyl-CoA ligase</fullName>
    </alternativeName>
</protein>
<dbReference type="Pfam" id="PF00501">
    <property type="entry name" value="AMP-binding"/>
    <property type="match status" value="1"/>
</dbReference>
<dbReference type="PANTHER" id="PTHR43845:SF1">
    <property type="entry name" value="BLR5969 PROTEIN"/>
    <property type="match status" value="1"/>
</dbReference>
<dbReference type="Gene3D" id="3.30.300.30">
    <property type="match status" value="1"/>
</dbReference>
<dbReference type="InterPro" id="IPR000873">
    <property type="entry name" value="AMP-dep_synth/lig_dom"/>
</dbReference>
<feature type="domain" description="AMP-dependent ligase C-terminal" evidence="11">
    <location>
        <begin position="337"/>
        <end position="446"/>
    </location>
</feature>
<dbReference type="InterPro" id="IPR011880">
    <property type="entry name" value="PA_CoA_ligase"/>
</dbReference>
<dbReference type="GO" id="GO:0010124">
    <property type="term" value="P:phenylacetate catabolic process"/>
    <property type="evidence" value="ECO:0007669"/>
    <property type="project" value="UniProtKB-UniRule"/>
</dbReference>
<evidence type="ECO:0000256" key="8">
    <source>
        <dbReference type="ARBA" id="ARBA00075111"/>
    </source>
</evidence>
<dbReference type="Gene3D" id="3.40.50.12780">
    <property type="entry name" value="N-terminal domain of ligase-like"/>
    <property type="match status" value="1"/>
</dbReference>
<comment type="catalytic activity">
    <reaction evidence="9">
        <text>2-phenylacetate + ATP + CoA = phenylacetyl-CoA + AMP + diphosphate</text>
        <dbReference type="Rhea" id="RHEA:20956"/>
        <dbReference type="ChEBI" id="CHEBI:18401"/>
        <dbReference type="ChEBI" id="CHEBI:30616"/>
        <dbReference type="ChEBI" id="CHEBI:33019"/>
        <dbReference type="ChEBI" id="CHEBI:57287"/>
        <dbReference type="ChEBI" id="CHEBI:57390"/>
        <dbReference type="ChEBI" id="CHEBI:456215"/>
        <dbReference type="EC" id="6.2.1.30"/>
    </reaction>
</comment>
<dbReference type="PIRSF" id="PIRSF006444">
    <property type="entry name" value="PaaK"/>
    <property type="match status" value="1"/>
</dbReference>
<organism evidence="12 13">
    <name type="scientific">Meiothermus luteus</name>
    <dbReference type="NCBI Taxonomy" id="2026184"/>
    <lineage>
        <taxon>Bacteria</taxon>
        <taxon>Thermotogati</taxon>
        <taxon>Deinococcota</taxon>
        <taxon>Deinococci</taxon>
        <taxon>Thermales</taxon>
        <taxon>Thermaceae</taxon>
        <taxon>Meiothermus</taxon>
    </lineage>
</organism>
<evidence type="ECO:0000256" key="2">
    <source>
        <dbReference type="ARBA" id="ARBA00022598"/>
    </source>
</evidence>
<dbReference type="EC" id="6.2.1.30" evidence="6 9"/>
<dbReference type="FunFam" id="3.40.50.12780:FF:000016">
    <property type="entry name" value="Phenylacetate-coenzyme A ligase"/>
    <property type="match status" value="1"/>
</dbReference>
<evidence type="ECO:0000256" key="6">
    <source>
        <dbReference type="ARBA" id="ARBA00066629"/>
    </source>
</evidence>
<evidence type="ECO:0000256" key="7">
    <source>
        <dbReference type="ARBA" id="ARBA00068695"/>
    </source>
</evidence>
<proteinExistence type="inferred from homology"/>
<dbReference type="Proteomes" id="UP000265800">
    <property type="component" value="Unassembled WGS sequence"/>
</dbReference>
<reference evidence="12 13" key="1">
    <citation type="submission" date="2018-08" db="EMBL/GenBank/DDBJ databases">
        <title>Meiothermus luteus KCTC 52599 genome sequencing project.</title>
        <authorList>
            <person name="Da Costa M.S."/>
            <person name="Albuquerque L."/>
            <person name="Raposo P."/>
            <person name="Froufe H.J.C."/>
            <person name="Barroso C.S."/>
            <person name="Egas C."/>
        </authorList>
    </citation>
    <scope>NUCLEOTIDE SEQUENCE [LARGE SCALE GENOMIC DNA]</scope>
    <source>
        <strain evidence="12 13">KCTC 52599</strain>
    </source>
</reference>
<evidence type="ECO:0000259" key="10">
    <source>
        <dbReference type="Pfam" id="PF00501"/>
    </source>
</evidence>
<dbReference type="PANTHER" id="PTHR43845">
    <property type="entry name" value="BLR5969 PROTEIN"/>
    <property type="match status" value="1"/>
</dbReference>
<dbReference type="InterPro" id="IPR045851">
    <property type="entry name" value="AMP-bd_C_sf"/>
</dbReference>
<comment type="caution">
    <text evidence="12">The sequence shown here is derived from an EMBL/GenBank/DDBJ whole genome shotgun (WGS) entry which is preliminary data.</text>
</comment>
<dbReference type="EMBL" id="QWKZ01000106">
    <property type="protein sequence ID" value="RIH82523.1"/>
    <property type="molecule type" value="Genomic_DNA"/>
</dbReference>
<dbReference type="GO" id="GO:0000166">
    <property type="term" value="F:nucleotide binding"/>
    <property type="evidence" value="ECO:0007669"/>
    <property type="project" value="UniProtKB-KW"/>
</dbReference>
<keyword evidence="3 9" id="KW-0547">Nucleotide-binding</keyword>
<dbReference type="Pfam" id="PF14535">
    <property type="entry name" value="AMP-binding_C_2"/>
    <property type="match status" value="1"/>
</dbReference>
<evidence type="ECO:0000313" key="12">
    <source>
        <dbReference type="EMBL" id="RIH82523.1"/>
    </source>
</evidence>
<dbReference type="UniPathway" id="UPA00930"/>
<dbReference type="CDD" id="cd05913">
    <property type="entry name" value="PaaK"/>
    <property type="match status" value="1"/>
</dbReference>
<name>A0A399EG33_9DEIN</name>
<feature type="domain" description="AMP-dependent synthetase/ligase" evidence="10">
    <location>
        <begin position="79"/>
        <end position="287"/>
    </location>
</feature>
<evidence type="ECO:0000259" key="11">
    <source>
        <dbReference type="Pfam" id="PF14535"/>
    </source>
</evidence>
<evidence type="ECO:0000256" key="5">
    <source>
        <dbReference type="ARBA" id="ARBA00061566"/>
    </source>
</evidence>
<dbReference type="InterPro" id="IPR028154">
    <property type="entry name" value="AMP-dep_Lig_C"/>
</dbReference>
<comment type="subunit">
    <text evidence="1">Monomer.</text>
</comment>
<accession>A0A399EG33</accession>
<keyword evidence="13" id="KW-1185">Reference proteome</keyword>
<dbReference type="SUPFAM" id="SSF56801">
    <property type="entry name" value="Acetyl-CoA synthetase-like"/>
    <property type="match status" value="1"/>
</dbReference>
<keyword evidence="2 9" id="KW-0436">Ligase</keyword>
<evidence type="ECO:0000256" key="3">
    <source>
        <dbReference type="ARBA" id="ARBA00022741"/>
    </source>
</evidence>
<comment type="function">
    <text evidence="9">Catalyzes the activation of phenylacetic acid (PA) to phenylacetyl-CoA (PA-CoA).</text>
</comment>
<sequence>MPMFQPEIETLPRPKLQALQSERLREQVAYVYERVPFYRRALDERGLKPSDIKGIEDIHKLPFTKKKDLRDTYPFGMFAVPREQIARIHASSGTTGKPTVVGYTKGDLDIFAEVVARSLAAAGGRPGMMLHNAYGYGLFTGGLGLHGGAERLGMTVVPVSGGMTERQIMLIQDFKPEMIACTPSYAQTLAEEFKKRGVSPEEISLKYAVLGAEPWTEAIRKSVDEGLGVQSTNIYGLSEIIGPGVSNEDVSEREGLSYIWEDHFYPEVVDPETGEPLPEGQIGVLVLTTLTKKAMPILRYWTGDLTYITREPGPSGRTHARMAQIRGRTDDMLIVRGVNVYPTQIEAVLQEIPEVVPHYQIVLTREGTLDEVELRLEVAEAFLRSVGHQALSQEVVAADPRLSQLCEKVARKIKDNVGISLRVTLLNPGAAPRSEGGKLKRVADLRKL</sequence>
<gene>
    <name evidence="12" type="ORF">Mlute_02465</name>
</gene>
<dbReference type="AlphaFoldDB" id="A0A399EG33"/>
<dbReference type="GO" id="GO:0047475">
    <property type="term" value="F:phenylacetate-CoA ligase activity"/>
    <property type="evidence" value="ECO:0007669"/>
    <property type="project" value="UniProtKB-EC"/>
</dbReference>
<evidence type="ECO:0000256" key="4">
    <source>
        <dbReference type="ARBA" id="ARBA00060591"/>
    </source>
</evidence>
<evidence type="ECO:0000256" key="1">
    <source>
        <dbReference type="ARBA" id="ARBA00011245"/>
    </source>
</evidence>
<evidence type="ECO:0000313" key="13">
    <source>
        <dbReference type="Proteomes" id="UP000265800"/>
    </source>
</evidence>
<comment type="similarity">
    <text evidence="5 9">Belongs to the phenylacetyl-CoA ligase family.</text>
</comment>
<evidence type="ECO:0000256" key="9">
    <source>
        <dbReference type="PIRNR" id="PIRNR006444"/>
    </source>
</evidence>